<dbReference type="InterPro" id="IPR000719">
    <property type="entry name" value="Prot_kinase_dom"/>
</dbReference>
<dbReference type="GO" id="GO:0004672">
    <property type="term" value="F:protein kinase activity"/>
    <property type="evidence" value="ECO:0007669"/>
    <property type="project" value="InterPro"/>
</dbReference>
<keyword evidence="3" id="KW-1015">Disulfide bond</keyword>
<dbReference type="SUPFAM" id="SSF56112">
    <property type="entry name" value="Protein kinase-like (PK-like)"/>
    <property type="match status" value="1"/>
</dbReference>
<dbReference type="AlphaFoldDB" id="A0A835CDQ4"/>
<dbReference type="EMBL" id="JACEFO010001673">
    <property type="protein sequence ID" value="KAF8722378.1"/>
    <property type="molecule type" value="Genomic_DNA"/>
</dbReference>
<dbReference type="FunFam" id="1.10.510.10:FF:000060">
    <property type="entry name" value="G-type lectin S-receptor-like serine/threonine-protein kinase"/>
    <property type="match status" value="1"/>
</dbReference>
<feature type="domain" description="Protein kinase" evidence="5">
    <location>
        <begin position="1"/>
        <end position="219"/>
    </location>
</feature>
<gene>
    <name evidence="6" type="ORF">HU200_022487</name>
</gene>
<dbReference type="Pfam" id="PF07714">
    <property type="entry name" value="PK_Tyr_Ser-Thr"/>
    <property type="match status" value="1"/>
</dbReference>
<keyword evidence="7" id="KW-1185">Reference proteome</keyword>
<dbReference type="InterPro" id="IPR011009">
    <property type="entry name" value="Kinase-like_dom_sf"/>
</dbReference>
<evidence type="ECO:0000256" key="2">
    <source>
        <dbReference type="ARBA" id="ARBA00022741"/>
    </source>
</evidence>
<evidence type="ECO:0000256" key="4">
    <source>
        <dbReference type="ARBA" id="ARBA00023180"/>
    </source>
</evidence>
<evidence type="ECO:0000256" key="1">
    <source>
        <dbReference type="ARBA" id="ARBA00022729"/>
    </source>
</evidence>
<dbReference type="InterPro" id="IPR001245">
    <property type="entry name" value="Ser-Thr/Tyr_kinase_cat_dom"/>
</dbReference>
<dbReference type="InterPro" id="IPR008271">
    <property type="entry name" value="Ser/Thr_kinase_AS"/>
</dbReference>
<keyword evidence="1" id="KW-0732">Signal</keyword>
<evidence type="ECO:0000313" key="6">
    <source>
        <dbReference type="EMBL" id="KAF8722378.1"/>
    </source>
</evidence>
<evidence type="ECO:0000259" key="5">
    <source>
        <dbReference type="PROSITE" id="PS50011"/>
    </source>
</evidence>
<dbReference type="PROSITE" id="PS00108">
    <property type="entry name" value="PROTEIN_KINASE_ST"/>
    <property type="match status" value="1"/>
</dbReference>
<name>A0A835CDQ4_9POAL</name>
<dbReference type="GO" id="GO:0005524">
    <property type="term" value="F:ATP binding"/>
    <property type="evidence" value="ECO:0007669"/>
    <property type="project" value="InterPro"/>
</dbReference>
<organism evidence="6 7">
    <name type="scientific">Digitaria exilis</name>
    <dbReference type="NCBI Taxonomy" id="1010633"/>
    <lineage>
        <taxon>Eukaryota</taxon>
        <taxon>Viridiplantae</taxon>
        <taxon>Streptophyta</taxon>
        <taxon>Embryophyta</taxon>
        <taxon>Tracheophyta</taxon>
        <taxon>Spermatophyta</taxon>
        <taxon>Magnoliopsida</taxon>
        <taxon>Liliopsida</taxon>
        <taxon>Poales</taxon>
        <taxon>Poaceae</taxon>
        <taxon>PACMAD clade</taxon>
        <taxon>Panicoideae</taxon>
        <taxon>Panicodae</taxon>
        <taxon>Paniceae</taxon>
        <taxon>Anthephorinae</taxon>
        <taxon>Digitaria</taxon>
    </lineage>
</organism>
<evidence type="ECO:0000256" key="3">
    <source>
        <dbReference type="ARBA" id="ARBA00023157"/>
    </source>
</evidence>
<protein>
    <recommendedName>
        <fullName evidence="5">Protein kinase domain-containing protein</fullName>
    </recommendedName>
</protein>
<dbReference type="SMART" id="SM00220">
    <property type="entry name" value="S_TKc"/>
    <property type="match status" value="1"/>
</dbReference>
<keyword evidence="2" id="KW-0547">Nucleotide-binding</keyword>
<proteinExistence type="predicted"/>
<dbReference type="Proteomes" id="UP000636709">
    <property type="component" value="Unassembled WGS sequence"/>
</dbReference>
<dbReference type="PROSITE" id="PS50011">
    <property type="entry name" value="PROTEIN_KINASE_DOM"/>
    <property type="match status" value="1"/>
</dbReference>
<dbReference type="OrthoDB" id="682386at2759"/>
<dbReference type="Gene3D" id="1.10.510.10">
    <property type="entry name" value="Transferase(Phosphotransferase) domain 1"/>
    <property type="match status" value="1"/>
</dbReference>
<accession>A0A835CDQ4</accession>
<dbReference type="PANTHER" id="PTHR27006:SF626">
    <property type="entry name" value="RECEPTOR-LIKE SERINE_THREONINE-PROTEIN KINASE"/>
    <property type="match status" value="1"/>
</dbReference>
<sequence length="263" mass="29760">MRNLIYEYLPNKSLDAFLFNSTRKPLLHWSIRFNIIIGIARGLLYLHQDSRLKIIHRDLKANNILLDDEMSPKISDFGMARIFDGNQQQGNTNRVVGTYGYMSPEYALEGVFSVKSDVYSFGVLILEVVNGTKISCMHITEDFPNLIAYAWSLWKDGNTRDFVDSAIVETCSLDETSRCIHIGLLCVQDNPSDRPLMSSILSILENGDISLPPPKQPIYFAERNYGTYGGEEAIMNSANTMSTTVLEVAMIYGYLHSCRHKLI</sequence>
<dbReference type="PANTHER" id="PTHR27006">
    <property type="entry name" value="PROMASTIGOTE SURFACE ANTIGEN PROTEIN PSA"/>
    <property type="match status" value="1"/>
</dbReference>
<comment type="caution">
    <text evidence="6">The sequence shown here is derived from an EMBL/GenBank/DDBJ whole genome shotgun (WGS) entry which is preliminary data.</text>
</comment>
<keyword evidence="4" id="KW-0325">Glycoprotein</keyword>
<reference evidence="6" key="1">
    <citation type="submission" date="2020-07" db="EMBL/GenBank/DDBJ databases">
        <title>Genome sequence and genetic diversity analysis of an under-domesticated orphan crop, white fonio (Digitaria exilis).</title>
        <authorList>
            <person name="Bennetzen J.L."/>
            <person name="Chen S."/>
            <person name="Ma X."/>
            <person name="Wang X."/>
            <person name="Yssel A.E.J."/>
            <person name="Chaluvadi S.R."/>
            <person name="Johnson M."/>
            <person name="Gangashetty P."/>
            <person name="Hamidou F."/>
            <person name="Sanogo M.D."/>
            <person name="Zwaenepoel A."/>
            <person name="Wallace J."/>
            <person name="Van De Peer Y."/>
            <person name="Van Deynze A."/>
        </authorList>
    </citation>
    <scope>NUCLEOTIDE SEQUENCE</scope>
    <source>
        <tissue evidence="6">Leaves</tissue>
    </source>
</reference>
<evidence type="ECO:0000313" key="7">
    <source>
        <dbReference type="Proteomes" id="UP000636709"/>
    </source>
</evidence>